<evidence type="ECO:0000256" key="3">
    <source>
        <dbReference type="ARBA" id="ARBA00022475"/>
    </source>
</evidence>
<keyword evidence="4 8" id="KW-0812">Transmembrane</keyword>
<evidence type="ECO:0000313" key="9">
    <source>
        <dbReference type="EMBL" id="CAD5119274.1"/>
    </source>
</evidence>
<dbReference type="Proteomes" id="UP000549394">
    <property type="component" value="Unassembled WGS sequence"/>
</dbReference>
<reference evidence="9 10" key="1">
    <citation type="submission" date="2020-08" db="EMBL/GenBank/DDBJ databases">
        <authorList>
            <person name="Hejnol A."/>
        </authorList>
    </citation>
    <scope>NUCLEOTIDE SEQUENCE [LARGE SCALE GENOMIC DNA]</scope>
</reference>
<feature type="transmembrane region" description="Helical" evidence="8">
    <location>
        <begin position="153"/>
        <end position="170"/>
    </location>
</feature>
<sequence>MLILIAGGGSANPLAENIPIMSSEHSNFTNVSYKFDTIFTGIPRAISAVFGPSDYKIGWFVIVAVFISSPIMAFQAVFGALLSILTCIVLEIPQGVIESGLWGYTSVLSCIATGGFFYYLTPQTYFISLINAIVTCFTHATLSIWLKQDSGQLPLGAFPFVLTTFVFLSFNSKSVWIKRVELKEVTYPEDNLMRWMLEKENGNEQELEATV</sequence>
<gene>
    <name evidence="9" type="ORF">DGYR_LOCUS7542</name>
</gene>
<keyword evidence="5 8" id="KW-1133">Transmembrane helix</keyword>
<dbReference type="GO" id="GO:0015204">
    <property type="term" value="F:urea transmembrane transporter activity"/>
    <property type="evidence" value="ECO:0007669"/>
    <property type="project" value="InterPro"/>
</dbReference>
<accession>A0A7I8VXF2</accession>
<dbReference type="AlphaFoldDB" id="A0A7I8VXF2"/>
<dbReference type="InterPro" id="IPR004937">
    <property type="entry name" value="Urea_transporter"/>
</dbReference>
<evidence type="ECO:0000256" key="4">
    <source>
        <dbReference type="ARBA" id="ARBA00022692"/>
    </source>
</evidence>
<comment type="catalytic activity">
    <reaction evidence="7">
        <text>urea(in) = urea(out)</text>
        <dbReference type="Rhea" id="RHEA:32799"/>
        <dbReference type="ChEBI" id="CHEBI:16199"/>
    </reaction>
</comment>
<evidence type="ECO:0000256" key="1">
    <source>
        <dbReference type="ARBA" id="ARBA00004651"/>
    </source>
</evidence>
<dbReference type="InterPro" id="IPR029020">
    <property type="entry name" value="Ammonium/urea_transptr"/>
</dbReference>
<dbReference type="Gene3D" id="1.10.3430.10">
    <property type="entry name" value="Ammonium transporter AmtB like domains"/>
    <property type="match status" value="1"/>
</dbReference>
<evidence type="ECO:0000256" key="5">
    <source>
        <dbReference type="ARBA" id="ARBA00022989"/>
    </source>
</evidence>
<dbReference type="EMBL" id="CAJFCJ010000009">
    <property type="protein sequence ID" value="CAD5119274.1"/>
    <property type="molecule type" value="Genomic_DNA"/>
</dbReference>
<feature type="transmembrane region" description="Helical" evidence="8">
    <location>
        <begin position="125"/>
        <end position="146"/>
    </location>
</feature>
<feature type="transmembrane region" description="Helical" evidence="8">
    <location>
        <begin position="101"/>
        <end position="119"/>
    </location>
</feature>
<organism evidence="9 10">
    <name type="scientific">Dimorphilus gyrociliatus</name>
    <dbReference type="NCBI Taxonomy" id="2664684"/>
    <lineage>
        <taxon>Eukaryota</taxon>
        <taxon>Metazoa</taxon>
        <taxon>Spiralia</taxon>
        <taxon>Lophotrochozoa</taxon>
        <taxon>Annelida</taxon>
        <taxon>Polychaeta</taxon>
        <taxon>Polychaeta incertae sedis</taxon>
        <taxon>Dinophilidae</taxon>
        <taxon>Dimorphilus</taxon>
    </lineage>
</organism>
<comment type="caution">
    <text evidence="9">The sequence shown here is derived from an EMBL/GenBank/DDBJ whole genome shotgun (WGS) entry which is preliminary data.</text>
</comment>
<dbReference type="OrthoDB" id="426293at2759"/>
<name>A0A7I8VXF2_9ANNE</name>
<comment type="subcellular location">
    <subcellularLocation>
        <location evidence="1">Cell membrane</location>
        <topology evidence="1">Multi-pass membrane protein</topology>
    </subcellularLocation>
</comment>
<keyword evidence="3" id="KW-1003">Cell membrane</keyword>
<comment type="similarity">
    <text evidence="2">Belongs to the urea transporter family.</text>
</comment>
<feature type="transmembrane region" description="Helical" evidence="8">
    <location>
        <begin position="57"/>
        <end position="89"/>
    </location>
</feature>
<dbReference type="PANTHER" id="PTHR10464:SF4">
    <property type="entry name" value="UREA TRANSPORTER"/>
    <property type="match status" value="1"/>
</dbReference>
<keyword evidence="10" id="KW-1185">Reference proteome</keyword>
<dbReference type="GO" id="GO:0005886">
    <property type="term" value="C:plasma membrane"/>
    <property type="evidence" value="ECO:0007669"/>
    <property type="project" value="UniProtKB-SubCell"/>
</dbReference>
<evidence type="ECO:0000256" key="2">
    <source>
        <dbReference type="ARBA" id="ARBA00005914"/>
    </source>
</evidence>
<evidence type="ECO:0000256" key="6">
    <source>
        <dbReference type="ARBA" id="ARBA00023136"/>
    </source>
</evidence>
<evidence type="ECO:0000256" key="8">
    <source>
        <dbReference type="SAM" id="Phobius"/>
    </source>
</evidence>
<protein>
    <submittedName>
        <fullName evidence="9">DgyrCDS7902</fullName>
    </submittedName>
</protein>
<dbReference type="PANTHER" id="PTHR10464">
    <property type="entry name" value="UREA TRANSPORTER"/>
    <property type="match status" value="1"/>
</dbReference>
<proteinExistence type="inferred from homology"/>
<dbReference type="Pfam" id="PF03253">
    <property type="entry name" value="UT"/>
    <property type="match status" value="1"/>
</dbReference>
<evidence type="ECO:0000256" key="7">
    <source>
        <dbReference type="ARBA" id="ARBA00033993"/>
    </source>
</evidence>
<evidence type="ECO:0000313" key="10">
    <source>
        <dbReference type="Proteomes" id="UP000549394"/>
    </source>
</evidence>
<keyword evidence="6 8" id="KW-0472">Membrane</keyword>